<feature type="region of interest" description="Disordered" evidence="1">
    <location>
        <begin position="1"/>
        <end position="107"/>
    </location>
</feature>
<dbReference type="Proteomes" id="UP001176961">
    <property type="component" value="Unassembled WGS sequence"/>
</dbReference>
<dbReference type="EMBL" id="CATQJL010000112">
    <property type="protein sequence ID" value="CAJ0593782.1"/>
    <property type="molecule type" value="Genomic_DNA"/>
</dbReference>
<evidence type="ECO:0000256" key="1">
    <source>
        <dbReference type="SAM" id="MobiDB-lite"/>
    </source>
</evidence>
<reference evidence="3" key="1">
    <citation type="submission" date="2023-07" db="EMBL/GenBank/DDBJ databases">
        <authorList>
            <consortium name="CYATHOMIX"/>
        </authorList>
    </citation>
    <scope>NUCLEOTIDE SEQUENCE</scope>
    <source>
        <strain evidence="3">N/A</strain>
    </source>
</reference>
<feature type="transmembrane region" description="Helical" evidence="2">
    <location>
        <begin position="137"/>
        <end position="160"/>
    </location>
</feature>
<evidence type="ECO:0000313" key="3">
    <source>
        <dbReference type="EMBL" id="CAJ0593782.1"/>
    </source>
</evidence>
<comment type="caution">
    <text evidence="3">The sequence shown here is derived from an EMBL/GenBank/DDBJ whole genome shotgun (WGS) entry which is preliminary data.</text>
</comment>
<name>A0AA36DVH1_CYLNA</name>
<evidence type="ECO:0000256" key="2">
    <source>
        <dbReference type="SAM" id="Phobius"/>
    </source>
</evidence>
<keyword evidence="2" id="KW-1133">Transmembrane helix</keyword>
<keyword evidence="2" id="KW-0472">Membrane</keyword>
<feature type="compositionally biased region" description="Polar residues" evidence="1">
    <location>
        <begin position="1"/>
        <end position="16"/>
    </location>
</feature>
<gene>
    <name evidence="3" type="ORF">CYNAS_LOCUS5765</name>
</gene>
<accession>A0AA36DVH1</accession>
<organism evidence="3 4">
    <name type="scientific">Cylicocyclus nassatus</name>
    <name type="common">Nematode worm</name>
    <dbReference type="NCBI Taxonomy" id="53992"/>
    <lineage>
        <taxon>Eukaryota</taxon>
        <taxon>Metazoa</taxon>
        <taxon>Ecdysozoa</taxon>
        <taxon>Nematoda</taxon>
        <taxon>Chromadorea</taxon>
        <taxon>Rhabditida</taxon>
        <taxon>Rhabditina</taxon>
        <taxon>Rhabditomorpha</taxon>
        <taxon>Strongyloidea</taxon>
        <taxon>Strongylidae</taxon>
        <taxon>Cylicocyclus</taxon>
    </lineage>
</organism>
<sequence>MGENVPTSKINGQESVAGTAGGFAPITKKEEDHKGLLRRTKTASPATLLGADKTKEEGHDKKKRQKAKGDAPKRRAVVYHDEGPGNRFSGDYGHRASSSTDEYRKGSTSDEYKRRLYDMREKYMEEKANDEGESQNLYKILAVVLSLVILVLLFILYFYFLQPQFPSMETLRYQFGVMTEVFDCSLHMKRRFIQGDTVHDVVRQGLMCLYALAPHTIHEESSLQMIFAHIHTYEGKLASAQKLELNDTCVRWETPCRLGEVWNLFSGYGYSAGKLADSLLSSVWLEPKKVDTDYHAAIWSRSLWDNVTYGYGSGKMKPRKFRLHHLLLRIAKQTRRFKKLLSNWQKRFPNINISTMSTRDTITITEDEANLAASIFASNRAKKSPLRKDRIVHVPLTSDEDIKYSLELIYSKSTEAPTLSFMAAFLIKVVYTAFLKVQPEEKVDTIALMTLNAQRIALQMLRRTRHWTGNPKDPYLMNLCNLAVDQIIKQTYDKSPIGVRRNATNERVSSILMWIANKHVNSALIMEMSLPHVFDPTGGGTKRLEYSSFVDKDGARSPPFLPSAGIVVVSNFHNKSRPIIAATASGRERLVEGVANTVLRLLLINEGAGMAVKPIDAYLDASDGLTHCSEELYNRLKKWFNFACDTTVITRPERRVMAFEAVKNAPYATMAMSQEYGYAYAPGF</sequence>
<keyword evidence="2" id="KW-0812">Transmembrane</keyword>
<feature type="compositionally biased region" description="Basic and acidic residues" evidence="1">
    <location>
        <begin position="67"/>
        <end position="84"/>
    </location>
</feature>
<dbReference type="AlphaFoldDB" id="A0AA36DVH1"/>
<evidence type="ECO:0000313" key="4">
    <source>
        <dbReference type="Proteomes" id="UP001176961"/>
    </source>
</evidence>
<keyword evidence="4" id="KW-1185">Reference proteome</keyword>
<proteinExistence type="predicted"/>
<protein>
    <submittedName>
        <fullName evidence="3">Uncharacterized protein</fullName>
    </submittedName>
</protein>